<dbReference type="EMBL" id="BAAARV010000124">
    <property type="protein sequence ID" value="GAA2391738.1"/>
    <property type="molecule type" value="Genomic_DNA"/>
</dbReference>
<dbReference type="PROSITE" id="PS50043">
    <property type="entry name" value="HTH_LUXR_2"/>
    <property type="match status" value="1"/>
</dbReference>
<dbReference type="InterPro" id="IPR000792">
    <property type="entry name" value="Tscrpt_reg_LuxR_C"/>
</dbReference>
<feature type="domain" description="HTH luxR-type" evidence="1">
    <location>
        <begin position="266"/>
        <end position="331"/>
    </location>
</feature>
<dbReference type="PANTHER" id="PTHR34293:SF1">
    <property type="entry name" value="HTH-TYPE TRANSCRIPTIONAL REGULATOR TRMBL2"/>
    <property type="match status" value="1"/>
</dbReference>
<dbReference type="InterPro" id="IPR036388">
    <property type="entry name" value="WH-like_DNA-bd_sf"/>
</dbReference>
<dbReference type="InterPro" id="IPR036390">
    <property type="entry name" value="WH_DNA-bd_sf"/>
</dbReference>
<evidence type="ECO:0000313" key="2">
    <source>
        <dbReference type="EMBL" id="GAA2391738.1"/>
    </source>
</evidence>
<dbReference type="CDD" id="cd06170">
    <property type="entry name" value="LuxR_C_like"/>
    <property type="match status" value="1"/>
</dbReference>
<dbReference type="Pfam" id="PF00196">
    <property type="entry name" value="GerE"/>
    <property type="match status" value="1"/>
</dbReference>
<evidence type="ECO:0000259" key="1">
    <source>
        <dbReference type="PROSITE" id="PS50043"/>
    </source>
</evidence>
<organism evidence="2 3">
    <name type="scientific">Dactylosporangium salmoneum</name>
    <dbReference type="NCBI Taxonomy" id="53361"/>
    <lineage>
        <taxon>Bacteria</taxon>
        <taxon>Bacillati</taxon>
        <taxon>Actinomycetota</taxon>
        <taxon>Actinomycetes</taxon>
        <taxon>Micromonosporales</taxon>
        <taxon>Micromonosporaceae</taxon>
        <taxon>Dactylosporangium</taxon>
    </lineage>
</organism>
<reference evidence="2 3" key="1">
    <citation type="journal article" date="2019" name="Int. J. Syst. Evol. Microbiol.">
        <title>The Global Catalogue of Microorganisms (GCM) 10K type strain sequencing project: providing services to taxonomists for standard genome sequencing and annotation.</title>
        <authorList>
            <consortium name="The Broad Institute Genomics Platform"/>
            <consortium name="The Broad Institute Genome Sequencing Center for Infectious Disease"/>
            <person name="Wu L."/>
            <person name="Ma J."/>
        </authorList>
    </citation>
    <scope>NUCLEOTIDE SEQUENCE [LARGE SCALE GENOMIC DNA]</scope>
    <source>
        <strain evidence="2 3">JCM 3272</strain>
    </source>
</reference>
<dbReference type="Gene3D" id="1.10.10.10">
    <property type="entry name" value="Winged helix-like DNA-binding domain superfamily/Winged helix DNA-binding domain"/>
    <property type="match status" value="2"/>
</dbReference>
<dbReference type="PANTHER" id="PTHR34293">
    <property type="entry name" value="HTH-TYPE TRANSCRIPTIONAL REGULATOR TRMBL2"/>
    <property type="match status" value="1"/>
</dbReference>
<sequence length="333" mass="35346">MAVRGRADVLEYLGLNTTAEGVYRLMLSRPDLGVAELAAELGMGTADVRSALDELFELSLLRESVEREGHLRPVSPAVGLQLLLARQQAELDQRRQRIAEGQAAVAAIVAEFAGSPASAAAEVERVLGMDTIMQRLEELAASARVEALSITPGVQSAAAIAAALRTNADLLARGVTIRTAMQDSARNDRPTLAYAQSLTDAGAEVRSAPLLPPRMLIADRGTAIVPVDPANTRVGVLVLTGRGVVAALVALFEQVWATAVPLGAARTRDRNGVSPQERELLGLLGQGHTDESAAKRLGVSERTARRIMADLMERLGARSRFEAGLLAVKEGWL</sequence>
<dbReference type="SMART" id="SM00421">
    <property type="entry name" value="HTH_LUXR"/>
    <property type="match status" value="1"/>
</dbReference>
<protein>
    <submittedName>
        <fullName evidence="2">Helix-turn-helix domain-containing protein</fullName>
    </submittedName>
</protein>
<evidence type="ECO:0000313" key="3">
    <source>
        <dbReference type="Proteomes" id="UP001501444"/>
    </source>
</evidence>
<comment type="caution">
    <text evidence="2">The sequence shown here is derived from an EMBL/GenBank/DDBJ whole genome shotgun (WGS) entry which is preliminary data.</text>
</comment>
<proteinExistence type="predicted"/>
<dbReference type="Proteomes" id="UP001501444">
    <property type="component" value="Unassembled WGS sequence"/>
</dbReference>
<name>A0ABN3HZY2_9ACTN</name>
<gene>
    <name evidence="2" type="ORF">GCM10010170_104260</name>
</gene>
<dbReference type="InterPro" id="IPR016032">
    <property type="entry name" value="Sig_transdc_resp-reg_C-effctor"/>
</dbReference>
<dbReference type="SUPFAM" id="SSF46785">
    <property type="entry name" value="Winged helix' DNA-binding domain"/>
    <property type="match status" value="1"/>
</dbReference>
<dbReference type="SUPFAM" id="SSF46894">
    <property type="entry name" value="C-terminal effector domain of the bipartite response regulators"/>
    <property type="match status" value="1"/>
</dbReference>
<dbReference type="Gene3D" id="3.30.870.10">
    <property type="entry name" value="Endonuclease Chain A"/>
    <property type="match status" value="1"/>
</dbReference>
<keyword evidence="3" id="KW-1185">Reference proteome</keyword>
<dbReference type="InterPro" id="IPR051797">
    <property type="entry name" value="TrmB-like"/>
</dbReference>
<accession>A0ABN3HZY2</accession>